<dbReference type="Proteomes" id="UP000562929">
    <property type="component" value="Unassembled WGS sequence"/>
</dbReference>
<feature type="compositionally biased region" description="Acidic residues" evidence="3">
    <location>
        <begin position="369"/>
        <end position="382"/>
    </location>
</feature>
<dbReference type="OrthoDB" id="312015at2759"/>
<proteinExistence type="inferred from homology"/>
<evidence type="ECO:0000256" key="3">
    <source>
        <dbReference type="SAM" id="MobiDB-lite"/>
    </source>
</evidence>
<evidence type="ECO:0000256" key="1">
    <source>
        <dbReference type="ARBA" id="ARBA00009291"/>
    </source>
</evidence>
<feature type="compositionally biased region" description="Polar residues" evidence="3">
    <location>
        <begin position="108"/>
        <end position="118"/>
    </location>
</feature>
<keyword evidence="2" id="KW-0175">Coiled coil</keyword>
<reference evidence="4 5" key="1">
    <citation type="journal article" date="2020" name="G3 (Bethesda)">
        <title>Genetic Underpinnings of Host Manipulation by Ophiocordyceps as Revealed by Comparative Transcriptomics.</title>
        <authorList>
            <person name="Will I."/>
            <person name="Das B."/>
            <person name="Trinh T."/>
            <person name="Brachmann A."/>
            <person name="Ohm R.A."/>
            <person name="de Bekker C."/>
        </authorList>
    </citation>
    <scope>NUCLEOTIDE SEQUENCE [LARGE SCALE GENOMIC DNA]</scope>
    <source>
        <strain evidence="4 5">EC05</strain>
    </source>
</reference>
<dbReference type="EMBL" id="JAACLJ010000001">
    <property type="protein sequence ID" value="KAF4595151.1"/>
    <property type="molecule type" value="Genomic_DNA"/>
</dbReference>
<gene>
    <name evidence="4" type="ORF">GQ602_000764</name>
</gene>
<accession>A0A8H4QCS5</accession>
<evidence type="ECO:0000313" key="4">
    <source>
        <dbReference type="EMBL" id="KAF4595151.1"/>
    </source>
</evidence>
<sequence>MIDAQSLHTASLYINNQLVSRGLLQDGQGIDFAHAGDDSPEAACERAGRIIGIVNDLILRRDRDAQHVESLSTSLRSLRADNARLTSDVARLSEKKAEERRRADMATTAESTARSQLRTAEAKMRSLKEDMTRMKTLVTQTRAACATEVRRRDRTNDGLKKQLVEAGRWRGARTNPSVTTIHVTESSGRDEDELAAKSTSEEDYDLRCETNSFLARLAQELSRENEAVLDLMSRTASQLRDMSGFHDTNTQPNDNDALPISRRPGWHDLESELEAVMTHMRNMLTNPSFVPIEEVVAREDEIDRLKAGWLKMESRWGEAVLLLDGWRRRMAASGRLVCEDDDELRRGIKRLSPERVRDGPRSVRGLETLAEEEEKEEKEEGR</sequence>
<protein>
    <submittedName>
        <fullName evidence="4">Ribosomal RNA-processing protein 7</fullName>
    </submittedName>
</protein>
<dbReference type="AlphaFoldDB" id="A0A8H4QCS5"/>
<evidence type="ECO:0000313" key="5">
    <source>
        <dbReference type="Proteomes" id="UP000562929"/>
    </source>
</evidence>
<dbReference type="Pfam" id="PF11559">
    <property type="entry name" value="ADIP"/>
    <property type="match status" value="1"/>
</dbReference>
<comment type="similarity">
    <text evidence="1">Belongs to the ADIP family.</text>
</comment>
<name>A0A8H4QCS5_9HYPO</name>
<dbReference type="InterPro" id="IPR021622">
    <property type="entry name" value="Afadin/alpha-actinin-bd"/>
</dbReference>
<feature type="region of interest" description="Disordered" evidence="3">
    <location>
        <begin position="356"/>
        <end position="382"/>
    </location>
</feature>
<organism evidence="4 5">
    <name type="scientific">Ophiocordyceps camponoti-floridani</name>
    <dbReference type="NCBI Taxonomy" id="2030778"/>
    <lineage>
        <taxon>Eukaryota</taxon>
        <taxon>Fungi</taxon>
        <taxon>Dikarya</taxon>
        <taxon>Ascomycota</taxon>
        <taxon>Pezizomycotina</taxon>
        <taxon>Sordariomycetes</taxon>
        <taxon>Hypocreomycetidae</taxon>
        <taxon>Hypocreales</taxon>
        <taxon>Ophiocordycipitaceae</taxon>
        <taxon>Ophiocordyceps</taxon>
    </lineage>
</organism>
<feature type="compositionally biased region" description="Basic and acidic residues" evidence="3">
    <location>
        <begin position="92"/>
        <end position="104"/>
    </location>
</feature>
<comment type="caution">
    <text evidence="4">The sequence shown here is derived from an EMBL/GenBank/DDBJ whole genome shotgun (WGS) entry which is preliminary data.</text>
</comment>
<keyword evidence="5" id="KW-1185">Reference proteome</keyword>
<evidence type="ECO:0000256" key="2">
    <source>
        <dbReference type="ARBA" id="ARBA00023054"/>
    </source>
</evidence>
<feature type="region of interest" description="Disordered" evidence="3">
    <location>
        <begin position="92"/>
        <end position="119"/>
    </location>
</feature>